<organism evidence="2 3">
    <name type="scientific">Diabrotica balteata</name>
    <name type="common">Banded cucumber beetle</name>
    <dbReference type="NCBI Taxonomy" id="107213"/>
    <lineage>
        <taxon>Eukaryota</taxon>
        <taxon>Metazoa</taxon>
        <taxon>Ecdysozoa</taxon>
        <taxon>Arthropoda</taxon>
        <taxon>Hexapoda</taxon>
        <taxon>Insecta</taxon>
        <taxon>Pterygota</taxon>
        <taxon>Neoptera</taxon>
        <taxon>Endopterygota</taxon>
        <taxon>Coleoptera</taxon>
        <taxon>Polyphaga</taxon>
        <taxon>Cucujiformia</taxon>
        <taxon>Chrysomeloidea</taxon>
        <taxon>Chrysomelidae</taxon>
        <taxon>Galerucinae</taxon>
        <taxon>Diabroticina</taxon>
        <taxon>Diabroticites</taxon>
        <taxon>Diabrotica</taxon>
    </lineage>
</organism>
<protein>
    <recommendedName>
        <fullName evidence="1">CHK kinase-like domain-containing protein</fullName>
    </recommendedName>
</protein>
<gene>
    <name evidence="2" type="ORF">DIABBA_LOCUS10544</name>
</gene>
<reference evidence="2" key="1">
    <citation type="submission" date="2022-01" db="EMBL/GenBank/DDBJ databases">
        <authorList>
            <person name="King R."/>
        </authorList>
    </citation>
    <scope>NUCLEOTIDE SEQUENCE</scope>
</reference>
<dbReference type="PANTHER" id="PTHR11012">
    <property type="entry name" value="PROTEIN KINASE-LIKE DOMAIN-CONTAINING"/>
    <property type="match status" value="1"/>
</dbReference>
<dbReference type="PANTHER" id="PTHR11012:SF30">
    <property type="entry name" value="PROTEIN KINASE-LIKE DOMAIN-CONTAINING"/>
    <property type="match status" value="1"/>
</dbReference>
<accession>A0A9N9XFN6</accession>
<dbReference type="SUPFAM" id="SSF56112">
    <property type="entry name" value="Protein kinase-like (PK-like)"/>
    <property type="match status" value="1"/>
</dbReference>
<sequence>MYKVLDEKTKNEVFSYIERTVEDANFFEYKIDFQVVPIFYRFELDWLIVLTHIKGVDYKKNKLYLDLTLKISEKCESENVLRQFFKREQYLFKNVVHVLVKLCRKNKVRCPPLPLPMCYKMFSTDDRDVLVYNNLFSMGFKPLRSRGGSRPIPVNIILKKLAEFHALSFCVFDQCSEEFQEVLSKWVPDIQSLLVSLNLEDNLKTGLTVVADMLVEEKRFDLKEKMDKDLKDGFFAIANKVLSDIPEETVVIHGDLWDHNILVQYERDNPDVAKDVKFLCWNMSTVHSPVLDLGYFLYFIYSEDINQNFESYVEYYYMEFCNFVARVGSDPKKFPFLTLLDHFKRYSIINLLVALGGIPVVIVDQHLGPGKEDFEPFTYSDLQDDVKNIIKTKIIGILELHYKYFGD</sequence>
<dbReference type="SMART" id="SM00587">
    <property type="entry name" value="CHK"/>
    <property type="match status" value="1"/>
</dbReference>
<evidence type="ECO:0000313" key="3">
    <source>
        <dbReference type="Proteomes" id="UP001153709"/>
    </source>
</evidence>
<proteinExistence type="predicted"/>
<evidence type="ECO:0000259" key="1">
    <source>
        <dbReference type="SMART" id="SM00587"/>
    </source>
</evidence>
<dbReference type="InterPro" id="IPR011009">
    <property type="entry name" value="Kinase-like_dom_sf"/>
</dbReference>
<evidence type="ECO:0000313" key="2">
    <source>
        <dbReference type="EMBL" id="CAG9837576.1"/>
    </source>
</evidence>
<dbReference type="Pfam" id="PF02958">
    <property type="entry name" value="EcKL"/>
    <property type="match status" value="1"/>
</dbReference>
<keyword evidence="3" id="KW-1185">Reference proteome</keyword>
<dbReference type="OrthoDB" id="190089at2759"/>
<dbReference type="InterPro" id="IPR015897">
    <property type="entry name" value="CHK_kinase-like"/>
</dbReference>
<dbReference type="AlphaFoldDB" id="A0A9N9XFN6"/>
<feature type="domain" description="CHK kinase-like" evidence="1">
    <location>
        <begin position="130"/>
        <end position="326"/>
    </location>
</feature>
<dbReference type="EMBL" id="OU898282">
    <property type="protein sequence ID" value="CAG9837576.1"/>
    <property type="molecule type" value="Genomic_DNA"/>
</dbReference>
<dbReference type="InterPro" id="IPR004119">
    <property type="entry name" value="EcKL"/>
</dbReference>
<dbReference type="Proteomes" id="UP001153709">
    <property type="component" value="Chromosome 7"/>
</dbReference>
<dbReference type="Gene3D" id="3.90.1200.10">
    <property type="match status" value="1"/>
</dbReference>
<name>A0A9N9XFN6_DIABA</name>